<evidence type="ECO:0000313" key="3">
    <source>
        <dbReference type="EMBL" id="OSD05502.1"/>
    </source>
</evidence>
<dbReference type="EMBL" id="KZ084093">
    <property type="protein sequence ID" value="OSD05502.1"/>
    <property type="molecule type" value="Genomic_DNA"/>
</dbReference>
<evidence type="ECO:0000259" key="2">
    <source>
        <dbReference type="PROSITE" id="PS50097"/>
    </source>
</evidence>
<dbReference type="PROSITE" id="PS50097">
    <property type="entry name" value="BTB"/>
    <property type="match status" value="1"/>
</dbReference>
<dbReference type="InterPro" id="IPR011333">
    <property type="entry name" value="SKP1/BTB/POZ_sf"/>
</dbReference>
<gene>
    <name evidence="3" type="ORF">PYCCODRAFT_1465386</name>
</gene>
<dbReference type="OrthoDB" id="3164835at2759"/>
<feature type="domain" description="BTB" evidence="2">
    <location>
        <begin position="16"/>
        <end position="47"/>
    </location>
</feature>
<feature type="region of interest" description="Disordered" evidence="1">
    <location>
        <begin position="57"/>
        <end position="102"/>
    </location>
</feature>
<dbReference type="Proteomes" id="UP000193067">
    <property type="component" value="Unassembled WGS sequence"/>
</dbReference>
<name>A0A1Y2IZX1_TRAC3</name>
<proteinExistence type="predicted"/>
<keyword evidence="4" id="KW-1185">Reference proteome</keyword>
<dbReference type="AlphaFoldDB" id="A0A1Y2IZX1"/>
<dbReference type="Gene3D" id="3.30.710.10">
    <property type="entry name" value="Potassium Channel Kv1.1, Chain A"/>
    <property type="match status" value="2"/>
</dbReference>
<protein>
    <recommendedName>
        <fullName evidence="2">BTB domain-containing protein</fullName>
    </recommendedName>
</protein>
<dbReference type="CDD" id="cd18186">
    <property type="entry name" value="BTB_POZ_ZBTB_KLHL-like"/>
    <property type="match status" value="2"/>
</dbReference>
<evidence type="ECO:0000256" key="1">
    <source>
        <dbReference type="SAM" id="MobiDB-lite"/>
    </source>
</evidence>
<organism evidence="3 4">
    <name type="scientific">Trametes coccinea (strain BRFM310)</name>
    <name type="common">Pycnoporus coccineus</name>
    <dbReference type="NCBI Taxonomy" id="1353009"/>
    <lineage>
        <taxon>Eukaryota</taxon>
        <taxon>Fungi</taxon>
        <taxon>Dikarya</taxon>
        <taxon>Basidiomycota</taxon>
        <taxon>Agaricomycotina</taxon>
        <taxon>Agaricomycetes</taxon>
        <taxon>Polyporales</taxon>
        <taxon>Polyporaceae</taxon>
        <taxon>Trametes</taxon>
    </lineage>
</organism>
<evidence type="ECO:0000313" key="4">
    <source>
        <dbReference type="Proteomes" id="UP000193067"/>
    </source>
</evidence>
<reference evidence="3 4" key="1">
    <citation type="journal article" date="2015" name="Biotechnol. Biofuels">
        <title>Enhanced degradation of softwood versus hardwood by the white-rot fungus Pycnoporus coccineus.</title>
        <authorList>
            <person name="Couturier M."/>
            <person name="Navarro D."/>
            <person name="Chevret D."/>
            <person name="Henrissat B."/>
            <person name="Piumi F."/>
            <person name="Ruiz-Duenas F.J."/>
            <person name="Martinez A.T."/>
            <person name="Grigoriev I.V."/>
            <person name="Riley R."/>
            <person name="Lipzen A."/>
            <person name="Berrin J.G."/>
            <person name="Master E.R."/>
            <person name="Rosso M.N."/>
        </authorList>
    </citation>
    <scope>NUCLEOTIDE SEQUENCE [LARGE SCALE GENOMIC DNA]</scope>
    <source>
        <strain evidence="3 4">BRFM310</strain>
    </source>
</reference>
<dbReference type="STRING" id="1353009.A0A1Y2IZX1"/>
<sequence length="560" mass="60905">MDSPSPASPPFDQPSADIVLRSSDGVDFHVHSQILAQASPFFATMFSLPQPLKRSACSPASDIPAGANAQRGTDAQLEVDARSGTDAQDASPPSAPSPAPLLVSDPAPVIDVSEDSVTLDMLLRILYPIPKSTLDDPASIVTTIKAAQKYEMEWPAQFLSQQLSDIIRTPRVAVQAWAAACRAGLEDVARQAALALRVSELQQREGIEATAAGTPAALACVQELGKMEGISGGDYFRLKRFLRAEQARVDDGSLKLLTPLPADVWSVGQMPIPAMPFTTDTPFPDVVCRSAPHEERVAVYPAHLSVLSSHCPALKQHLAERSRSDPEPSQLQLNFDTDPLTLRTLLNLCYGNDVLPLCNADMIARVILAAEKSAFQMIAFRAHEYWERVARSKPLSAYLAAAAHGLPSKAQAAAKLAIRRNCAADCYDEELERTSALAYHRLLQYNDSCRQLMQDSVVAAANRLSDCDITVQVRSKSTVLNTTGVRDALQRPDVLGSRLLYGMELRRALRKTLSNALNEKIGVLGWEGELCNFIDAAFDILVDLPDRIGKDTDLLKLDFE</sequence>
<dbReference type="SUPFAM" id="SSF54695">
    <property type="entry name" value="POZ domain"/>
    <property type="match status" value="1"/>
</dbReference>
<dbReference type="InterPro" id="IPR000210">
    <property type="entry name" value="BTB/POZ_dom"/>
</dbReference>
<dbReference type="SMART" id="SM00225">
    <property type="entry name" value="BTB"/>
    <property type="match status" value="1"/>
</dbReference>
<accession>A0A1Y2IZX1</accession>
<dbReference type="Pfam" id="PF00651">
    <property type="entry name" value="BTB"/>
    <property type="match status" value="1"/>
</dbReference>